<feature type="domain" description="Effector-associated" evidence="3">
    <location>
        <begin position="29"/>
        <end position="107"/>
    </location>
</feature>
<protein>
    <submittedName>
        <fullName evidence="5">Uncharacterized protein</fullName>
    </submittedName>
</protein>
<dbReference type="Proteomes" id="UP000198802">
    <property type="component" value="Unassembled WGS sequence"/>
</dbReference>
<dbReference type="EMBL" id="FAOZ01000037">
    <property type="protein sequence ID" value="CUU60225.1"/>
    <property type="molecule type" value="Genomic_DNA"/>
</dbReference>
<proteinExistence type="predicted"/>
<evidence type="ECO:0000313" key="5">
    <source>
        <dbReference type="EMBL" id="CUU60225.1"/>
    </source>
</evidence>
<name>A0A0S4QX57_9ACTN</name>
<feature type="domain" description="vWA-MoxR associated protein C-terminal" evidence="4">
    <location>
        <begin position="260"/>
        <end position="521"/>
    </location>
</feature>
<evidence type="ECO:0000313" key="6">
    <source>
        <dbReference type="Proteomes" id="UP000198802"/>
    </source>
</evidence>
<evidence type="ECO:0000259" key="2">
    <source>
        <dbReference type="Pfam" id="PF19916"/>
    </source>
</evidence>
<dbReference type="Pfam" id="PF19916">
    <property type="entry name" value="VMAP-M0"/>
    <property type="match status" value="1"/>
</dbReference>
<dbReference type="InterPro" id="IPR045555">
    <property type="entry name" value="VMAP-M0"/>
</dbReference>
<dbReference type="InterPro" id="IPR045450">
    <property type="entry name" value="VMAP_C"/>
</dbReference>
<sequence>MTGADEPRNRMTRDAFLHRYRSAVERQIVETLDDHPDLHGAGSRPVLLRRCAAWSGTRLPISDLPHARHWFVDLVGSFSREGRFDFLAEAVNDLTGDGELRAALLRLDDAWQAAEVAADAPEGLWEELQRELSSVPASRVADVLHQVTEGRHSGPESDHCRTAWDLFVFLCDRSAPGGRLGPRIEFLEHLVHDIDQRVARRVEAWHQSCADDWKATAALRALRLGRGSPGSPGSGRNGDDGRSRQAILTLQLERIATSPDLYLLRTWQQWDGQETVFHPAAPPVQITRQALEWQVEAAVQRFERSLASDGVDARIEFILPLDLLGLRVESFRVEWATGVPLPLALRYPVVLRSLDRMRQREWHRAWRLRWRILTREPARAAVVRGEPADGSLRRLEARLLSDEGVVAVVFDSVPAGHVPAGRVPVGHAPTSRVPVARLPAAHHPTPPHEQLIIALRCGIPGILWSYSPDAADAASGIHEFAGTQKVDTLPDRVTSARRAAFLETAPDNSLGGYLALLWDDPDRLPERGLAGSPSHPEGGHHRD</sequence>
<evidence type="ECO:0000256" key="1">
    <source>
        <dbReference type="SAM" id="MobiDB-lite"/>
    </source>
</evidence>
<evidence type="ECO:0000259" key="4">
    <source>
        <dbReference type="Pfam" id="PF20028"/>
    </source>
</evidence>
<dbReference type="InterPro" id="IPR045431">
    <property type="entry name" value="EAD2"/>
</dbReference>
<dbReference type="AlphaFoldDB" id="A0A0S4QX57"/>
<keyword evidence="6" id="KW-1185">Reference proteome</keyword>
<organism evidence="5 6">
    <name type="scientific">Parafrankia irregularis</name>
    <dbReference type="NCBI Taxonomy" id="795642"/>
    <lineage>
        <taxon>Bacteria</taxon>
        <taxon>Bacillati</taxon>
        <taxon>Actinomycetota</taxon>
        <taxon>Actinomycetes</taxon>
        <taxon>Frankiales</taxon>
        <taxon>Frankiaceae</taxon>
        <taxon>Parafrankia</taxon>
    </lineage>
</organism>
<feature type="region of interest" description="Disordered" evidence="1">
    <location>
        <begin position="524"/>
        <end position="543"/>
    </location>
</feature>
<gene>
    <name evidence="5" type="ORF">Ga0074812_1379</name>
</gene>
<accession>A0A0S4QX57</accession>
<dbReference type="Pfam" id="PF19956">
    <property type="entry name" value="EAD2"/>
    <property type="match status" value="1"/>
</dbReference>
<dbReference type="Pfam" id="PF20028">
    <property type="entry name" value="VMAP-C"/>
    <property type="match status" value="1"/>
</dbReference>
<feature type="domain" description="vWA-MoxR associated protein middle region 0" evidence="2">
    <location>
        <begin position="121"/>
        <end position="223"/>
    </location>
</feature>
<evidence type="ECO:0000259" key="3">
    <source>
        <dbReference type="Pfam" id="PF19956"/>
    </source>
</evidence>
<reference evidence="6" key="1">
    <citation type="submission" date="2015-11" db="EMBL/GenBank/DDBJ databases">
        <authorList>
            <person name="Varghese N."/>
        </authorList>
    </citation>
    <scope>NUCLEOTIDE SEQUENCE [LARGE SCALE GENOMIC DNA]</scope>
    <source>
        <strain evidence="6">DSM 45899</strain>
    </source>
</reference>